<feature type="compositionally biased region" description="Polar residues" evidence="1">
    <location>
        <begin position="85"/>
        <end position="97"/>
    </location>
</feature>
<dbReference type="Proteomes" id="UP000821866">
    <property type="component" value="Chromosome 7"/>
</dbReference>
<reference evidence="2" key="1">
    <citation type="journal article" date="2020" name="Cell">
        <title>Large-Scale Comparative Analyses of Tick Genomes Elucidate Their Genetic Diversity and Vector Capacities.</title>
        <authorList>
            <consortium name="Tick Genome and Microbiome Consortium (TIGMIC)"/>
            <person name="Jia N."/>
            <person name="Wang J."/>
            <person name="Shi W."/>
            <person name="Du L."/>
            <person name="Sun Y."/>
            <person name="Zhan W."/>
            <person name="Jiang J.F."/>
            <person name="Wang Q."/>
            <person name="Zhang B."/>
            <person name="Ji P."/>
            <person name="Bell-Sakyi L."/>
            <person name="Cui X.M."/>
            <person name="Yuan T.T."/>
            <person name="Jiang B.G."/>
            <person name="Yang W.F."/>
            <person name="Lam T.T."/>
            <person name="Chang Q.C."/>
            <person name="Ding S.J."/>
            <person name="Wang X.J."/>
            <person name="Zhu J.G."/>
            <person name="Ruan X.D."/>
            <person name="Zhao L."/>
            <person name="Wei J.T."/>
            <person name="Ye R.Z."/>
            <person name="Que T.C."/>
            <person name="Du C.H."/>
            <person name="Zhou Y.H."/>
            <person name="Cheng J.X."/>
            <person name="Dai P.F."/>
            <person name="Guo W.B."/>
            <person name="Han X.H."/>
            <person name="Huang E.J."/>
            <person name="Li L.F."/>
            <person name="Wei W."/>
            <person name="Gao Y.C."/>
            <person name="Liu J.Z."/>
            <person name="Shao H.Z."/>
            <person name="Wang X."/>
            <person name="Wang C.C."/>
            <person name="Yang T.C."/>
            <person name="Huo Q.B."/>
            <person name="Li W."/>
            <person name="Chen H.Y."/>
            <person name="Chen S.E."/>
            <person name="Zhou L.G."/>
            <person name="Ni X.B."/>
            <person name="Tian J.H."/>
            <person name="Sheng Y."/>
            <person name="Liu T."/>
            <person name="Pan Y.S."/>
            <person name="Xia L.Y."/>
            <person name="Li J."/>
            <person name="Zhao F."/>
            <person name="Cao W.C."/>
        </authorList>
    </citation>
    <scope>NUCLEOTIDE SEQUENCE</scope>
    <source>
        <strain evidence="2">Rmic-2018</strain>
    </source>
</reference>
<dbReference type="EMBL" id="JABSTU010000009">
    <property type="protein sequence ID" value="KAH8022370.1"/>
    <property type="molecule type" value="Genomic_DNA"/>
</dbReference>
<comment type="caution">
    <text evidence="2">The sequence shown here is derived from an EMBL/GenBank/DDBJ whole genome shotgun (WGS) entry which is preliminary data.</text>
</comment>
<evidence type="ECO:0000313" key="2">
    <source>
        <dbReference type="EMBL" id="KAH8022370.1"/>
    </source>
</evidence>
<keyword evidence="3" id="KW-1185">Reference proteome</keyword>
<organism evidence="2 3">
    <name type="scientific">Rhipicephalus microplus</name>
    <name type="common">Cattle tick</name>
    <name type="synonym">Boophilus microplus</name>
    <dbReference type="NCBI Taxonomy" id="6941"/>
    <lineage>
        <taxon>Eukaryota</taxon>
        <taxon>Metazoa</taxon>
        <taxon>Ecdysozoa</taxon>
        <taxon>Arthropoda</taxon>
        <taxon>Chelicerata</taxon>
        <taxon>Arachnida</taxon>
        <taxon>Acari</taxon>
        <taxon>Parasitiformes</taxon>
        <taxon>Ixodida</taxon>
        <taxon>Ixodoidea</taxon>
        <taxon>Ixodidae</taxon>
        <taxon>Rhipicephalinae</taxon>
        <taxon>Rhipicephalus</taxon>
        <taxon>Boophilus</taxon>
    </lineage>
</organism>
<protein>
    <submittedName>
        <fullName evidence="2">Uncharacterized protein</fullName>
    </submittedName>
</protein>
<evidence type="ECO:0000256" key="1">
    <source>
        <dbReference type="SAM" id="MobiDB-lite"/>
    </source>
</evidence>
<gene>
    <name evidence="2" type="ORF">HPB51_023612</name>
</gene>
<sequence>MVSWLCFAPASCTEPHGTDGGPVRLHPRPLRPTDLPLPPFTEIHTDDALCTAKPPPDLHRFAPSRMSRVNHVTDSTPPIHRQDKSPNITHGPTSGLGNTSRMADAYLRRLFFVQKELPQHGRIQVPSQGTLQLPLSRRTGVAPAEELSIPGSATPRPAIMGRPFLSRCSGKDRRESSYSRVQAELFRKYLPVALSPPTSAPGYTGNANPELDVEVRSEEIRQVIYNLNDRTSFSPPPTAAAIANGCQELLKLLTAAFFFAPASA</sequence>
<accession>A0A9J6DJU5</accession>
<dbReference type="AlphaFoldDB" id="A0A9J6DJU5"/>
<dbReference type="VEuPathDB" id="VectorBase:LOC119164644"/>
<name>A0A9J6DJU5_RHIMP</name>
<proteinExistence type="predicted"/>
<reference evidence="2" key="2">
    <citation type="submission" date="2021-09" db="EMBL/GenBank/DDBJ databases">
        <authorList>
            <person name="Jia N."/>
            <person name="Wang J."/>
            <person name="Shi W."/>
            <person name="Du L."/>
            <person name="Sun Y."/>
            <person name="Zhan W."/>
            <person name="Jiang J."/>
            <person name="Wang Q."/>
            <person name="Zhang B."/>
            <person name="Ji P."/>
            <person name="Sakyi L.B."/>
            <person name="Cui X."/>
            <person name="Yuan T."/>
            <person name="Jiang B."/>
            <person name="Yang W."/>
            <person name="Lam T.T.-Y."/>
            <person name="Chang Q."/>
            <person name="Ding S."/>
            <person name="Wang X."/>
            <person name="Zhu J."/>
            <person name="Ruan X."/>
            <person name="Zhao L."/>
            <person name="Wei J."/>
            <person name="Que T."/>
            <person name="Du C."/>
            <person name="Cheng J."/>
            <person name="Dai P."/>
            <person name="Han X."/>
            <person name="Huang E."/>
            <person name="Gao Y."/>
            <person name="Liu J."/>
            <person name="Shao H."/>
            <person name="Ye R."/>
            <person name="Li L."/>
            <person name="Wei W."/>
            <person name="Wang X."/>
            <person name="Wang C."/>
            <person name="Huo Q."/>
            <person name="Li W."/>
            <person name="Guo W."/>
            <person name="Chen H."/>
            <person name="Chen S."/>
            <person name="Zhou L."/>
            <person name="Zhou L."/>
            <person name="Ni X."/>
            <person name="Tian J."/>
            <person name="Zhou Y."/>
            <person name="Sheng Y."/>
            <person name="Liu T."/>
            <person name="Pan Y."/>
            <person name="Xia L."/>
            <person name="Li J."/>
            <person name="Zhao F."/>
            <person name="Cao W."/>
        </authorList>
    </citation>
    <scope>NUCLEOTIDE SEQUENCE</scope>
    <source>
        <strain evidence="2">Rmic-2018</strain>
        <tissue evidence="2">Larvae</tissue>
    </source>
</reference>
<evidence type="ECO:0000313" key="3">
    <source>
        <dbReference type="Proteomes" id="UP000821866"/>
    </source>
</evidence>
<feature type="region of interest" description="Disordered" evidence="1">
    <location>
        <begin position="70"/>
        <end position="97"/>
    </location>
</feature>